<keyword evidence="2" id="KW-1185">Reference proteome</keyword>
<evidence type="ECO:0000313" key="1">
    <source>
        <dbReference type="EMBL" id="KAI9923183.1"/>
    </source>
</evidence>
<organism evidence="1 2">
    <name type="scientific">Peronosclerospora sorghi</name>
    <dbReference type="NCBI Taxonomy" id="230839"/>
    <lineage>
        <taxon>Eukaryota</taxon>
        <taxon>Sar</taxon>
        <taxon>Stramenopiles</taxon>
        <taxon>Oomycota</taxon>
        <taxon>Peronosporomycetes</taxon>
        <taxon>Peronosporales</taxon>
        <taxon>Peronosporaceae</taxon>
        <taxon>Peronosclerospora</taxon>
    </lineage>
</organism>
<evidence type="ECO:0000313" key="2">
    <source>
        <dbReference type="Proteomes" id="UP001163321"/>
    </source>
</evidence>
<protein>
    <submittedName>
        <fullName evidence="1">Uncharacterized protein</fullName>
    </submittedName>
</protein>
<name>A0ACC0WW70_9STRA</name>
<dbReference type="EMBL" id="CM047580">
    <property type="protein sequence ID" value="KAI9923183.1"/>
    <property type="molecule type" value="Genomic_DNA"/>
</dbReference>
<gene>
    <name evidence="1" type="ORF">PsorP6_000444</name>
</gene>
<proteinExistence type="predicted"/>
<accession>A0ACC0WW70</accession>
<comment type="caution">
    <text evidence="1">The sequence shown here is derived from an EMBL/GenBank/DDBJ whole genome shotgun (WGS) entry which is preliminary data.</text>
</comment>
<reference evidence="1 2" key="1">
    <citation type="journal article" date="2022" name="bioRxiv">
        <title>The genome of the oomycete Peronosclerospora sorghi, a cosmopolitan pathogen of maize and sorghum, is inflated with dispersed pseudogenes.</title>
        <authorList>
            <person name="Fletcher K."/>
            <person name="Martin F."/>
            <person name="Isakeit T."/>
            <person name="Cavanaugh K."/>
            <person name="Magill C."/>
            <person name="Michelmore R."/>
        </authorList>
    </citation>
    <scope>NUCLEOTIDE SEQUENCE [LARGE SCALE GENOMIC DNA]</scope>
    <source>
        <strain evidence="1">P6</strain>
    </source>
</reference>
<sequence>MKGKYELVQVQKTLLLCDAKMAYPPEFGIGSFFSSFIKLDAAHVAIEFLRQEENVRFYVKNQSFVRLAENFDSLDDQDTVDELQARAHYKQDVCFSCTKFQEAGKWDDAVALAKEAANAIQINSHLIIQLLQDEKGNILKDHIPLAKYLADKGEVYVNAQLADILAGGDGKLQETKVEESRQSENATTSDEEAMEDKDEHE</sequence>
<dbReference type="Proteomes" id="UP001163321">
    <property type="component" value="Chromosome 1"/>
</dbReference>